<accession>A0A928YRM7</accession>
<dbReference type="GO" id="GO:0003700">
    <property type="term" value="F:DNA-binding transcription factor activity"/>
    <property type="evidence" value="ECO:0007669"/>
    <property type="project" value="InterPro"/>
</dbReference>
<dbReference type="InterPro" id="IPR009057">
    <property type="entry name" value="Homeodomain-like_sf"/>
</dbReference>
<dbReference type="EMBL" id="PRDK01000008">
    <property type="protein sequence ID" value="MBE8714822.1"/>
    <property type="molecule type" value="Genomic_DNA"/>
</dbReference>
<dbReference type="PANTHER" id="PTHR43280:SF28">
    <property type="entry name" value="HTH-TYPE TRANSCRIPTIONAL ACTIVATOR RHAS"/>
    <property type="match status" value="1"/>
</dbReference>
<feature type="domain" description="HTH araC/xylS-type" evidence="4">
    <location>
        <begin position="218"/>
        <end position="318"/>
    </location>
</feature>
<evidence type="ECO:0000313" key="5">
    <source>
        <dbReference type="EMBL" id="MBE8714822.1"/>
    </source>
</evidence>
<dbReference type="Proteomes" id="UP000616201">
    <property type="component" value="Unassembled WGS sequence"/>
</dbReference>
<dbReference type="Pfam" id="PF12833">
    <property type="entry name" value="HTH_18"/>
    <property type="match status" value="1"/>
</dbReference>
<organism evidence="5 6">
    <name type="scientific">Sphingobacterium hungaricum</name>
    <dbReference type="NCBI Taxonomy" id="2082723"/>
    <lineage>
        <taxon>Bacteria</taxon>
        <taxon>Pseudomonadati</taxon>
        <taxon>Bacteroidota</taxon>
        <taxon>Sphingobacteriia</taxon>
        <taxon>Sphingobacteriales</taxon>
        <taxon>Sphingobacteriaceae</taxon>
        <taxon>Sphingobacterium</taxon>
    </lineage>
</organism>
<keyword evidence="6" id="KW-1185">Reference proteome</keyword>
<dbReference type="SUPFAM" id="SSF46689">
    <property type="entry name" value="Homeodomain-like"/>
    <property type="match status" value="1"/>
</dbReference>
<sequence>MHFRLQFQEDTSKLITLLQDSENYPFSKCYRYENKHMTITRRQYSRKSLQLDHYETKNTKKYILHIISEAPAYILIAVHKGQLCYKENEKSVLSISLATNQCRMLFANSGKYCVELITKENSFHVICLAPELLYPMRDEFNELIRFMNNPALARFHSMESCTMDQIFKHRLARLIEIPPMRYKDFNRHLFWELPPLLSAYKGLLKNRDKISQTKKLLVQIQEFIATQIAKGDPVTAQNIIGTFPISRRTLARIFPQYLGQHPKQYIRSETIKKAGNLLAETNISLFEIAVECGYSDINSLNRAFKKIKGHTLASYRKIYQK</sequence>
<protein>
    <recommendedName>
        <fullName evidence="4">HTH araC/xylS-type domain-containing protein</fullName>
    </recommendedName>
</protein>
<proteinExistence type="predicted"/>
<dbReference type="GO" id="GO:0043565">
    <property type="term" value="F:sequence-specific DNA binding"/>
    <property type="evidence" value="ECO:0007669"/>
    <property type="project" value="InterPro"/>
</dbReference>
<dbReference type="PROSITE" id="PS01124">
    <property type="entry name" value="HTH_ARAC_FAMILY_2"/>
    <property type="match status" value="1"/>
</dbReference>
<keyword evidence="3" id="KW-0804">Transcription</keyword>
<keyword evidence="2" id="KW-0238">DNA-binding</keyword>
<dbReference type="Gene3D" id="1.10.10.60">
    <property type="entry name" value="Homeodomain-like"/>
    <property type="match status" value="1"/>
</dbReference>
<reference evidence="5" key="1">
    <citation type="submission" date="2018-02" db="EMBL/GenBank/DDBJ databases">
        <authorList>
            <person name="Vasarhelyi B.M."/>
            <person name="Deshmukh S."/>
            <person name="Balint B."/>
            <person name="Kukolya J."/>
        </authorList>
    </citation>
    <scope>NUCLEOTIDE SEQUENCE</scope>
    <source>
        <strain evidence="5">KB22</strain>
    </source>
</reference>
<dbReference type="InterPro" id="IPR018060">
    <property type="entry name" value="HTH_AraC"/>
</dbReference>
<dbReference type="AlphaFoldDB" id="A0A928YRM7"/>
<gene>
    <name evidence="5" type="ORF">C4F49_14145</name>
</gene>
<keyword evidence="1" id="KW-0805">Transcription regulation</keyword>
<evidence type="ECO:0000256" key="2">
    <source>
        <dbReference type="ARBA" id="ARBA00023125"/>
    </source>
</evidence>
<dbReference type="SMART" id="SM00342">
    <property type="entry name" value="HTH_ARAC"/>
    <property type="match status" value="1"/>
</dbReference>
<dbReference type="PANTHER" id="PTHR43280">
    <property type="entry name" value="ARAC-FAMILY TRANSCRIPTIONAL REGULATOR"/>
    <property type="match status" value="1"/>
</dbReference>
<comment type="caution">
    <text evidence="5">The sequence shown here is derived from an EMBL/GenBank/DDBJ whole genome shotgun (WGS) entry which is preliminary data.</text>
</comment>
<evidence type="ECO:0000259" key="4">
    <source>
        <dbReference type="PROSITE" id="PS01124"/>
    </source>
</evidence>
<evidence type="ECO:0000256" key="1">
    <source>
        <dbReference type="ARBA" id="ARBA00023015"/>
    </source>
</evidence>
<evidence type="ECO:0000313" key="6">
    <source>
        <dbReference type="Proteomes" id="UP000616201"/>
    </source>
</evidence>
<name>A0A928YRM7_9SPHI</name>
<evidence type="ECO:0000256" key="3">
    <source>
        <dbReference type="ARBA" id="ARBA00023163"/>
    </source>
</evidence>